<reference evidence="1" key="2">
    <citation type="submission" date="2023-05" db="EMBL/GenBank/DDBJ databases">
        <authorList>
            <consortium name="Lawrence Berkeley National Laboratory"/>
            <person name="Steindorff A."/>
            <person name="Hensen N."/>
            <person name="Bonometti L."/>
            <person name="Westerberg I."/>
            <person name="Brannstrom I.O."/>
            <person name="Guillou S."/>
            <person name="Cros-Aarteil S."/>
            <person name="Calhoun S."/>
            <person name="Haridas S."/>
            <person name="Kuo A."/>
            <person name="Mondo S."/>
            <person name="Pangilinan J."/>
            <person name="Riley R."/>
            <person name="Labutti K."/>
            <person name="Andreopoulos B."/>
            <person name="Lipzen A."/>
            <person name="Chen C."/>
            <person name="Yanf M."/>
            <person name="Daum C."/>
            <person name="Ng V."/>
            <person name="Clum A."/>
            <person name="Ohm R."/>
            <person name="Martin F."/>
            <person name="Silar P."/>
            <person name="Natvig D."/>
            <person name="Lalanne C."/>
            <person name="Gautier V."/>
            <person name="Ament-Velasquez S.L."/>
            <person name="Kruys A."/>
            <person name="Hutchinson M.I."/>
            <person name="Powell A.J."/>
            <person name="Barry K."/>
            <person name="Miller A.N."/>
            <person name="Grigoriev I.V."/>
            <person name="Debuchy R."/>
            <person name="Gladieux P."/>
            <person name="Thoren M.H."/>
            <person name="Johannesson H."/>
        </authorList>
    </citation>
    <scope>NUCLEOTIDE SEQUENCE</scope>
    <source>
        <strain evidence="1">PSN293</strain>
    </source>
</reference>
<comment type="caution">
    <text evidence="1">The sequence shown here is derived from an EMBL/GenBank/DDBJ whole genome shotgun (WGS) entry which is preliminary data.</text>
</comment>
<evidence type="ECO:0000313" key="1">
    <source>
        <dbReference type="EMBL" id="KAK4214793.1"/>
    </source>
</evidence>
<dbReference type="EMBL" id="MU858088">
    <property type="protein sequence ID" value="KAK4214793.1"/>
    <property type="molecule type" value="Genomic_DNA"/>
</dbReference>
<evidence type="ECO:0000313" key="2">
    <source>
        <dbReference type="Proteomes" id="UP001301769"/>
    </source>
</evidence>
<keyword evidence="2" id="KW-1185">Reference proteome</keyword>
<accession>A0AAN7B8J8</accession>
<dbReference type="Proteomes" id="UP001301769">
    <property type="component" value="Unassembled WGS sequence"/>
</dbReference>
<gene>
    <name evidence="1" type="ORF">QBC37DRAFT_372671</name>
</gene>
<name>A0AAN7B8J8_9PEZI</name>
<organism evidence="1 2">
    <name type="scientific">Rhypophila decipiens</name>
    <dbReference type="NCBI Taxonomy" id="261697"/>
    <lineage>
        <taxon>Eukaryota</taxon>
        <taxon>Fungi</taxon>
        <taxon>Dikarya</taxon>
        <taxon>Ascomycota</taxon>
        <taxon>Pezizomycotina</taxon>
        <taxon>Sordariomycetes</taxon>
        <taxon>Sordariomycetidae</taxon>
        <taxon>Sordariales</taxon>
        <taxon>Naviculisporaceae</taxon>
        <taxon>Rhypophila</taxon>
    </lineage>
</organism>
<dbReference type="AlphaFoldDB" id="A0AAN7B8J8"/>
<reference evidence="1" key="1">
    <citation type="journal article" date="2023" name="Mol. Phylogenet. Evol.">
        <title>Genome-scale phylogeny and comparative genomics of the fungal order Sordariales.</title>
        <authorList>
            <person name="Hensen N."/>
            <person name="Bonometti L."/>
            <person name="Westerberg I."/>
            <person name="Brannstrom I.O."/>
            <person name="Guillou S."/>
            <person name="Cros-Aarteil S."/>
            <person name="Calhoun S."/>
            <person name="Haridas S."/>
            <person name="Kuo A."/>
            <person name="Mondo S."/>
            <person name="Pangilinan J."/>
            <person name="Riley R."/>
            <person name="LaButti K."/>
            <person name="Andreopoulos B."/>
            <person name="Lipzen A."/>
            <person name="Chen C."/>
            <person name="Yan M."/>
            <person name="Daum C."/>
            <person name="Ng V."/>
            <person name="Clum A."/>
            <person name="Steindorff A."/>
            <person name="Ohm R.A."/>
            <person name="Martin F."/>
            <person name="Silar P."/>
            <person name="Natvig D.O."/>
            <person name="Lalanne C."/>
            <person name="Gautier V."/>
            <person name="Ament-Velasquez S.L."/>
            <person name="Kruys A."/>
            <person name="Hutchinson M.I."/>
            <person name="Powell A.J."/>
            <person name="Barry K."/>
            <person name="Miller A.N."/>
            <person name="Grigoriev I.V."/>
            <person name="Debuchy R."/>
            <person name="Gladieux P."/>
            <person name="Hiltunen Thoren M."/>
            <person name="Johannesson H."/>
        </authorList>
    </citation>
    <scope>NUCLEOTIDE SEQUENCE</scope>
    <source>
        <strain evidence="1">PSN293</strain>
    </source>
</reference>
<protein>
    <submittedName>
        <fullName evidence="1">Uncharacterized protein</fullName>
    </submittedName>
</protein>
<proteinExistence type="predicted"/>
<sequence>MSPANSSSASTSTLTREPFVPYRPFPAIIEAYYIYDLSFATLKTFKLCDGTASSSSPNSKDALFSVQVHTGYIPRKPLGMKPGLILHNGPSHKDPILAAAGAESFWSAAWWAFNANSLVFLPPVHPTRDSTKDDMVVEAMVAENLDGDEGVAFRLSMVVGSPGEERIELFEWRKLKCPESKTIGFHLFSRTPRNGPETVEPRENEPLATITWPKATSYFKKAFTLELKGRVLDGSLGQRGTIMVVTTALRLRFLRGAGQMTKVYIGVASKSPRGGVCPA</sequence>